<comment type="caution">
    <text evidence="1">The sequence shown here is derived from an EMBL/GenBank/DDBJ whole genome shotgun (WGS) entry which is preliminary data.</text>
</comment>
<reference evidence="1" key="1">
    <citation type="submission" date="2018-11" db="EMBL/GenBank/DDBJ databases">
        <authorList>
            <consortium name="Pathogen Informatics"/>
        </authorList>
    </citation>
    <scope>NUCLEOTIDE SEQUENCE</scope>
</reference>
<organism evidence="1 2">
    <name type="scientific">Protopolystoma xenopodis</name>
    <dbReference type="NCBI Taxonomy" id="117903"/>
    <lineage>
        <taxon>Eukaryota</taxon>
        <taxon>Metazoa</taxon>
        <taxon>Spiralia</taxon>
        <taxon>Lophotrochozoa</taxon>
        <taxon>Platyhelminthes</taxon>
        <taxon>Monogenea</taxon>
        <taxon>Polyopisthocotylea</taxon>
        <taxon>Polystomatidea</taxon>
        <taxon>Polystomatidae</taxon>
        <taxon>Protopolystoma</taxon>
    </lineage>
</organism>
<dbReference type="Proteomes" id="UP000784294">
    <property type="component" value="Unassembled WGS sequence"/>
</dbReference>
<evidence type="ECO:0000313" key="2">
    <source>
        <dbReference type="Proteomes" id="UP000784294"/>
    </source>
</evidence>
<name>A0A3S5FHA2_9PLAT</name>
<sequence length="163" mass="17084">MHSHSGGNGVISDNSTCVVSASPVLTGPTFGRSAVGHERRCYPTDREAFADEAGEKEVVAEMIGVVNGGSNGDQDGLLSEFSLEGFTVTHSDVNPSRPSSSLSSLSSSYYPNIGIALTTASTRSLTTELGIDERLSISGQTSSLTRYFSLAIHLNSTVLLTHS</sequence>
<evidence type="ECO:0000313" key="1">
    <source>
        <dbReference type="EMBL" id="VEL43230.1"/>
    </source>
</evidence>
<protein>
    <submittedName>
        <fullName evidence="1">Uncharacterized protein</fullName>
    </submittedName>
</protein>
<gene>
    <name evidence="1" type="ORF">PXEA_LOCUS36670</name>
</gene>
<proteinExistence type="predicted"/>
<dbReference type="EMBL" id="CAAALY010279774">
    <property type="protein sequence ID" value="VEL43230.1"/>
    <property type="molecule type" value="Genomic_DNA"/>
</dbReference>
<accession>A0A3S5FHA2</accession>
<dbReference type="AlphaFoldDB" id="A0A3S5FHA2"/>
<keyword evidence="2" id="KW-1185">Reference proteome</keyword>